<protein>
    <submittedName>
        <fullName evidence="2">Uncharacterized protein</fullName>
    </submittedName>
</protein>
<organism evidence="2 3">
    <name type="scientific">Caerostris extrusa</name>
    <name type="common">Bark spider</name>
    <name type="synonym">Caerostris bankana</name>
    <dbReference type="NCBI Taxonomy" id="172846"/>
    <lineage>
        <taxon>Eukaryota</taxon>
        <taxon>Metazoa</taxon>
        <taxon>Ecdysozoa</taxon>
        <taxon>Arthropoda</taxon>
        <taxon>Chelicerata</taxon>
        <taxon>Arachnida</taxon>
        <taxon>Araneae</taxon>
        <taxon>Araneomorphae</taxon>
        <taxon>Entelegynae</taxon>
        <taxon>Araneoidea</taxon>
        <taxon>Araneidae</taxon>
        <taxon>Caerostris</taxon>
    </lineage>
</organism>
<dbReference type="AlphaFoldDB" id="A0AAV4WQ43"/>
<evidence type="ECO:0000256" key="1">
    <source>
        <dbReference type="SAM" id="MobiDB-lite"/>
    </source>
</evidence>
<feature type="compositionally biased region" description="Basic and acidic residues" evidence="1">
    <location>
        <begin position="36"/>
        <end position="51"/>
    </location>
</feature>
<accession>A0AAV4WQ43</accession>
<reference evidence="2 3" key="1">
    <citation type="submission" date="2021-06" db="EMBL/GenBank/DDBJ databases">
        <title>Caerostris extrusa draft genome.</title>
        <authorList>
            <person name="Kono N."/>
            <person name="Arakawa K."/>
        </authorList>
    </citation>
    <scope>NUCLEOTIDE SEQUENCE [LARGE SCALE GENOMIC DNA]</scope>
</reference>
<evidence type="ECO:0000313" key="2">
    <source>
        <dbReference type="EMBL" id="GIY85045.1"/>
    </source>
</evidence>
<evidence type="ECO:0000313" key="3">
    <source>
        <dbReference type="Proteomes" id="UP001054945"/>
    </source>
</evidence>
<sequence length="123" mass="13816">MSSGVPVRVVGLMGCPYPAAEQSSKQSQQYFPVKASKNDEGESFEKADDGGRPHRRLRLLCLQRGARGILGLGRVFRRMDDNNSGDLNLRRICERHPRHGSGYIGRGRGEIVQAVRQRRIRIT</sequence>
<dbReference type="EMBL" id="BPLR01016610">
    <property type="protein sequence ID" value="GIY85045.1"/>
    <property type="molecule type" value="Genomic_DNA"/>
</dbReference>
<feature type="region of interest" description="Disordered" evidence="1">
    <location>
        <begin position="21"/>
        <end position="51"/>
    </location>
</feature>
<proteinExistence type="predicted"/>
<comment type="caution">
    <text evidence="2">The sequence shown here is derived from an EMBL/GenBank/DDBJ whole genome shotgun (WGS) entry which is preliminary data.</text>
</comment>
<name>A0AAV4WQ43_CAEEX</name>
<gene>
    <name evidence="2" type="ORF">CEXT_775801</name>
</gene>
<keyword evidence="3" id="KW-1185">Reference proteome</keyword>
<feature type="compositionally biased region" description="Polar residues" evidence="1">
    <location>
        <begin position="21"/>
        <end position="30"/>
    </location>
</feature>
<dbReference type="Proteomes" id="UP001054945">
    <property type="component" value="Unassembled WGS sequence"/>
</dbReference>